<comment type="catalytic activity">
    <reaction evidence="1">
        <text>Random endo-hydrolysis of N-acetyl-beta-D-glucosaminide (1-&gt;4)-beta-linkages in chitin and chitodextrins.</text>
        <dbReference type="EC" id="3.2.1.14"/>
    </reaction>
</comment>
<keyword evidence="3" id="KW-1133">Transmembrane helix</keyword>
<dbReference type="Gene3D" id="3.40.5.30">
    <property type="entry name" value="(Trans)glycosidases - domain 2"/>
    <property type="match status" value="1"/>
</dbReference>
<protein>
    <recommendedName>
        <fullName evidence="2">chitinase</fullName>
        <ecNumber evidence="2">3.2.1.14</ecNumber>
    </recommendedName>
</protein>
<dbReference type="InterPro" id="IPR017853">
    <property type="entry name" value="GH"/>
</dbReference>
<keyword evidence="5" id="KW-0378">Hydrolase</keyword>
<evidence type="ECO:0000256" key="2">
    <source>
        <dbReference type="ARBA" id="ARBA00012729"/>
    </source>
</evidence>
<dbReference type="GO" id="GO:0005576">
    <property type="term" value="C:extracellular region"/>
    <property type="evidence" value="ECO:0007669"/>
    <property type="project" value="TreeGrafter"/>
</dbReference>
<proteinExistence type="predicted"/>
<dbReference type="InterPro" id="IPR050314">
    <property type="entry name" value="Glycosyl_Hydrlase_18"/>
</dbReference>
<reference evidence="5" key="1">
    <citation type="submission" date="2020-12" db="EMBL/GenBank/DDBJ databases">
        <title>Vagococcus allomyrinae sp. nov. and Enterococcus lavae sp. nov., isolated from the larvae of Allomyrina dichotoma.</title>
        <authorList>
            <person name="Lee S.D."/>
        </authorList>
    </citation>
    <scope>NUCLEOTIDE SEQUENCE</scope>
    <source>
        <strain evidence="5">BWB3-3</strain>
    </source>
</reference>
<keyword evidence="3" id="KW-0812">Transmembrane</keyword>
<dbReference type="SUPFAM" id="SSF51445">
    <property type="entry name" value="(Trans)glycosidases"/>
    <property type="match status" value="1"/>
</dbReference>
<sequence>MAKGQNGEYMGKQVKWRRLGWLAFLFLGSLFIPIFASADELPKGFKVVGYLPDYDSQLIESTIDFTKFSDLNYFNMLPQADGSLAFSGSGSPDRLLSFVKQGHAHNVRVGVSIGGWGHDKAFESATSPENLDNFIQELVSTAKKYQLDTLDIDWEYPAAEFSQQFETFIIALADALDGHTALSICVPTGVAANGRELMDWSQHFTPKALHEADWVNIMSYDGEVSAGDHHSPLFLQTLNLRYWSTLMGGEAMGKLVSGIPFYGKADDGSVKTYAQLVSSNEKALTTDNVLVGQTYYRFNSKQTVKSKVQDTIDSGALGVMIWTPTHDNPIASGNRLIDVVSQTLVDNQRVLESALAPERPITTPTIRWWQQKESYLLIVILIITLLYNQIGSLLIPKKIKGKKVNRQQFSRALATIISIGIILILLIEVIWKSYIVPIK</sequence>
<evidence type="ECO:0000259" key="4">
    <source>
        <dbReference type="PROSITE" id="PS51910"/>
    </source>
</evidence>
<evidence type="ECO:0000256" key="1">
    <source>
        <dbReference type="ARBA" id="ARBA00000822"/>
    </source>
</evidence>
<evidence type="ECO:0000313" key="5">
    <source>
        <dbReference type="EMBL" id="MBP1043377.1"/>
    </source>
</evidence>
<evidence type="ECO:0000313" key="6">
    <source>
        <dbReference type="Proteomes" id="UP000674938"/>
    </source>
</evidence>
<gene>
    <name evidence="5" type="ORF">I6N95_20350</name>
</gene>
<dbReference type="Pfam" id="PF00704">
    <property type="entry name" value="Glyco_hydro_18"/>
    <property type="match status" value="1"/>
</dbReference>
<dbReference type="GO" id="GO:0005975">
    <property type="term" value="P:carbohydrate metabolic process"/>
    <property type="evidence" value="ECO:0007669"/>
    <property type="project" value="InterPro"/>
</dbReference>
<feature type="domain" description="GH18" evidence="4">
    <location>
        <begin position="45"/>
        <end position="347"/>
    </location>
</feature>
<dbReference type="InterPro" id="IPR001223">
    <property type="entry name" value="Glyco_hydro18_cat"/>
</dbReference>
<feature type="transmembrane region" description="Helical" evidence="3">
    <location>
        <begin position="408"/>
        <end position="431"/>
    </location>
</feature>
<dbReference type="SMART" id="SM00636">
    <property type="entry name" value="Glyco_18"/>
    <property type="match status" value="1"/>
</dbReference>
<name>A0A940STP9_9ENTE</name>
<dbReference type="Proteomes" id="UP000674938">
    <property type="component" value="Unassembled WGS sequence"/>
</dbReference>
<evidence type="ECO:0000256" key="3">
    <source>
        <dbReference type="SAM" id="Phobius"/>
    </source>
</evidence>
<keyword evidence="3" id="KW-0472">Membrane</keyword>
<dbReference type="PROSITE" id="PS51910">
    <property type="entry name" value="GH18_2"/>
    <property type="match status" value="1"/>
</dbReference>
<dbReference type="RefSeq" id="WP_209531191.1">
    <property type="nucleotide sequence ID" value="NZ_JAEEGA010000016.1"/>
</dbReference>
<keyword evidence="6" id="KW-1185">Reference proteome</keyword>
<dbReference type="PANTHER" id="PTHR11177:SF317">
    <property type="entry name" value="CHITINASE 12-RELATED"/>
    <property type="match status" value="1"/>
</dbReference>
<dbReference type="AlphaFoldDB" id="A0A940STP9"/>
<dbReference type="EMBL" id="JAEEGA010000016">
    <property type="protein sequence ID" value="MBP1043377.1"/>
    <property type="molecule type" value="Genomic_DNA"/>
</dbReference>
<comment type="caution">
    <text evidence="5">The sequence shown here is derived from an EMBL/GenBank/DDBJ whole genome shotgun (WGS) entry which is preliminary data.</text>
</comment>
<dbReference type="InterPro" id="IPR011583">
    <property type="entry name" value="Chitinase_II/V-like_cat"/>
</dbReference>
<accession>A0A940STP9</accession>
<dbReference type="PANTHER" id="PTHR11177">
    <property type="entry name" value="CHITINASE"/>
    <property type="match status" value="1"/>
</dbReference>
<dbReference type="EC" id="3.2.1.14" evidence="2"/>
<feature type="transmembrane region" description="Helical" evidence="3">
    <location>
        <begin position="375"/>
        <end position="396"/>
    </location>
</feature>
<dbReference type="GO" id="GO:0008061">
    <property type="term" value="F:chitin binding"/>
    <property type="evidence" value="ECO:0007669"/>
    <property type="project" value="InterPro"/>
</dbReference>
<dbReference type="GO" id="GO:0006032">
    <property type="term" value="P:chitin catabolic process"/>
    <property type="evidence" value="ECO:0007669"/>
    <property type="project" value="TreeGrafter"/>
</dbReference>
<dbReference type="GO" id="GO:0008843">
    <property type="term" value="F:endochitinase activity"/>
    <property type="evidence" value="ECO:0007669"/>
    <property type="project" value="UniProtKB-EC"/>
</dbReference>
<organism evidence="5 6">
    <name type="scientific">Vagococcus allomyrinae</name>
    <dbReference type="NCBI Taxonomy" id="2794353"/>
    <lineage>
        <taxon>Bacteria</taxon>
        <taxon>Bacillati</taxon>
        <taxon>Bacillota</taxon>
        <taxon>Bacilli</taxon>
        <taxon>Lactobacillales</taxon>
        <taxon>Enterococcaceae</taxon>
        <taxon>Vagococcus</taxon>
    </lineage>
</organism>
<dbReference type="Gene3D" id="3.20.20.80">
    <property type="entry name" value="Glycosidases"/>
    <property type="match status" value="1"/>
</dbReference>